<dbReference type="Proteomes" id="UP000250369">
    <property type="component" value="Unassembled WGS sequence"/>
</dbReference>
<organism evidence="3 4">
    <name type="scientific">Paenibacillus contaminans</name>
    <dbReference type="NCBI Taxonomy" id="450362"/>
    <lineage>
        <taxon>Bacteria</taxon>
        <taxon>Bacillati</taxon>
        <taxon>Bacillota</taxon>
        <taxon>Bacilli</taxon>
        <taxon>Bacillales</taxon>
        <taxon>Paenibacillaceae</taxon>
        <taxon>Paenibacillus</taxon>
    </lineage>
</organism>
<protein>
    <submittedName>
        <fullName evidence="3">3-oxoacyl-ACP reductase</fullName>
    </submittedName>
</protein>
<dbReference type="InterPro" id="IPR002347">
    <property type="entry name" value="SDR_fam"/>
</dbReference>
<evidence type="ECO:0000256" key="2">
    <source>
        <dbReference type="ARBA" id="ARBA00023002"/>
    </source>
</evidence>
<dbReference type="PANTHER" id="PTHR42760">
    <property type="entry name" value="SHORT-CHAIN DEHYDROGENASES/REDUCTASES FAMILY MEMBER"/>
    <property type="match status" value="1"/>
</dbReference>
<comment type="caution">
    <text evidence="3">The sequence shown here is derived from an EMBL/GenBank/DDBJ whole genome shotgun (WGS) entry which is preliminary data.</text>
</comment>
<dbReference type="GO" id="GO:0008206">
    <property type="term" value="P:bile acid metabolic process"/>
    <property type="evidence" value="ECO:0007669"/>
    <property type="project" value="UniProtKB-ARBA"/>
</dbReference>
<dbReference type="Gene3D" id="3.40.50.720">
    <property type="entry name" value="NAD(P)-binding Rossmann-like Domain"/>
    <property type="match status" value="1"/>
</dbReference>
<comment type="similarity">
    <text evidence="1">Belongs to the short-chain dehydrogenases/reductases (SDR) family.</text>
</comment>
<keyword evidence="4" id="KW-1185">Reference proteome</keyword>
<keyword evidence="2" id="KW-0560">Oxidoreductase</keyword>
<sequence>MRLKGKIAVVTGAGRGIGEAIARKFLQEGATVVICDALKARVEEAAGRLAAFGTVQSFAVDVTNREDVQAMIDETVRIFGRIDILANNAGIARFEPFLEIEDKNWNDTLAVNLTGTFICSQIAARVMAKQKSGAIVNMASTNGILGEEALAHYNASKAGIVLLGKTMAIELAPYGIRVNSICPGSIQTDLALEGGQPAEELEQYFAKIPLKRRGSTEEVANAFAFLASDEASFITGTELVVDGGQICHE</sequence>
<dbReference type="RefSeq" id="WP_113029874.1">
    <property type="nucleotide sequence ID" value="NZ_QMFB01000002.1"/>
</dbReference>
<evidence type="ECO:0000313" key="4">
    <source>
        <dbReference type="Proteomes" id="UP000250369"/>
    </source>
</evidence>
<reference evidence="3 4" key="1">
    <citation type="journal article" date="2009" name="Int. J. Syst. Evol. Microbiol.">
        <title>Paenibacillus contaminans sp. nov., isolated from a contaminated laboratory plate.</title>
        <authorList>
            <person name="Chou J.H."/>
            <person name="Lee J.H."/>
            <person name="Lin M.C."/>
            <person name="Chang P.S."/>
            <person name="Arun A.B."/>
            <person name="Young C.C."/>
            <person name="Chen W.M."/>
        </authorList>
    </citation>
    <scope>NUCLEOTIDE SEQUENCE [LARGE SCALE GENOMIC DNA]</scope>
    <source>
        <strain evidence="3 4">CKOBP-6</strain>
    </source>
</reference>
<dbReference type="PANTHER" id="PTHR42760:SF133">
    <property type="entry name" value="3-OXOACYL-[ACYL-CARRIER-PROTEIN] REDUCTASE"/>
    <property type="match status" value="1"/>
</dbReference>
<dbReference type="PRINTS" id="PR00080">
    <property type="entry name" value="SDRFAMILY"/>
</dbReference>
<dbReference type="PROSITE" id="PS00061">
    <property type="entry name" value="ADH_SHORT"/>
    <property type="match status" value="1"/>
</dbReference>
<evidence type="ECO:0000256" key="1">
    <source>
        <dbReference type="ARBA" id="ARBA00006484"/>
    </source>
</evidence>
<dbReference type="CDD" id="cd05233">
    <property type="entry name" value="SDR_c"/>
    <property type="match status" value="1"/>
</dbReference>
<dbReference type="OrthoDB" id="112317at2"/>
<dbReference type="PRINTS" id="PR00081">
    <property type="entry name" value="GDHRDH"/>
</dbReference>
<dbReference type="NCBIfam" id="NF009466">
    <property type="entry name" value="PRK12826.1-2"/>
    <property type="match status" value="1"/>
</dbReference>
<dbReference type="Pfam" id="PF13561">
    <property type="entry name" value="adh_short_C2"/>
    <property type="match status" value="1"/>
</dbReference>
<accession>A0A329MT46</accession>
<dbReference type="NCBIfam" id="NF005559">
    <property type="entry name" value="PRK07231.1"/>
    <property type="match status" value="1"/>
</dbReference>
<dbReference type="EMBL" id="QMFB01000002">
    <property type="protein sequence ID" value="RAV22468.1"/>
    <property type="molecule type" value="Genomic_DNA"/>
</dbReference>
<gene>
    <name evidence="3" type="ORF">DQG23_05885</name>
</gene>
<dbReference type="SUPFAM" id="SSF51735">
    <property type="entry name" value="NAD(P)-binding Rossmann-fold domains"/>
    <property type="match status" value="1"/>
</dbReference>
<dbReference type="FunFam" id="3.40.50.720:FF:000084">
    <property type="entry name" value="Short-chain dehydrogenase reductase"/>
    <property type="match status" value="1"/>
</dbReference>
<dbReference type="GO" id="GO:0016616">
    <property type="term" value="F:oxidoreductase activity, acting on the CH-OH group of donors, NAD or NADP as acceptor"/>
    <property type="evidence" value="ECO:0007669"/>
    <property type="project" value="TreeGrafter"/>
</dbReference>
<dbReference type="AlphaFoldDB" id="A0A329MT46"/>
<dbReference type="InterPro" id="IPR020904">
    <property type="entry name" value="Sc_DH/Rdtase_CS"/>
</dbReference>
<proteinExistence type="inferred from homology"/>
<dbReference type="InterPro" id="IPR036291">
    <property type="entry name" value="NAD(P)-bd_dom_sf"/>
</dbReference>
<evidence type="ECO:0000313" key="3">
    <source>
        <dbReference type="EMBL" id="RAV22468.1"/>
    </source>
</evidence>
<name>A0A329MT46_9BACL</name>